<reference evidence="4 5" key="1">
    <citation type="submission" date="2023-03" db="EMBL/GenBank/DDBJ databases">
        <title>Novel Species.</title>
        <authorList>
            <person name="Ma S."/>
        </authorList>
    </citation>
    <scope>NUCLEOTIDE SEQUENCE [LARGE SCALE GENOMIC DNA]</scope>
    <source>
        <strain evidence="4 5">LIND6LT2</strain>
    </source>
</reference>
<dbReference type="Proteomes" id="UP001486565">
    <property type="component" value="Chromosome"/>
</dbReference>
<protein>
    <submittedName>
        <fullName evidence="4">FMN-binding protein</fullName>
    </submittedName>
</protein>
<sequence>MKKYICLVIIMGMLFSLIGCSNNNKTNNQGGTDVTDTTDNGGTTTDNTTGEPDLANLKDGEYTAQGDKREQGSEEATVVIDGGKITDITLRRLDKQGNEVDYDKWTGEEIDGKTYPNLKQYRIDMANKMIEAQSYDVDTIAGATQSCESWKLAVKRALEQAAQ</sequence>
<feature type="chain" id="PRO_5046960853" evidence="2">
    <location>
        <begin position="22"/>
        <end position="163"/>
    </location>
</feature>
<dbReference type="PROSITE" id="PS51257">
    <property type="entry name" value="PROKAR_LIPOPROTEIN"/>
    <property type="match status" value="1"/>
</dbReference>
<dbReference type="Pfam" id="PF04205">
    <property type="entry name" value="FMN_bind"/>
    <property type="match status" value="1"/>
</dbReference>
<evidence type="ECO:0000256" key="1">
    <source>
        <dbReference type="SAM" id="MobiDB-lite"/>
    </source>
</evidence>
<accession>A0ABZ2Y5T3</accession>
<evidence type="ECO:0000256" key="2">
    <source>
        <dbReference type="SAM" id="SignalP"/>
    </source>
</evidence>
<keyword evidence="2" id="KW-0732">Signal</keyword>
<dbReference type="EMBL" id="CP121687">
    <property type="protein sequence ID" value="WZL69347.1"/>
    <property type="molecule type" value="Genomic_DNA"/>
</dbReference>
<evidence type="ECO:0000313" key="5">
    <source>
        <dbReference type="Proteomes" id="UP001486565"/>
    </source>
</evidence>
<dbReference type="RefSeq" id="WP_341876344.1">
    <property type="nucleotide sequence ID" value="NZ_CP121687.1"/>
</dbReference>
<feature type="domain" description="FMN-binding" evidence="3">
    <location>
        <begin position="72"/>
        <end position="161"/>
    </location>
</feature>
<dbReference type="SMART" id="SM00900">
    <property type="entry name" value="FMN_bind"/>
    <property type="match status" value="1"/>
</dbReference>
<dbReference type="InterPro" id="IPR007329">
    <property type="entry name" value="FMN-bd"/>
</dbReference>
<dbReference type="Gene3D" id="3.90.1010.20">
    <property type="match status" value="1"/>
</dbReference>
<feature type="signal peptide" evidence="2">
    <location>
        <begin position="1"/>
        <end position="21"/>
    </location>
</feature>
<evidence type="ECO:0000313" key="4">
    <source>
        <dbReference type="EMBL" id="WZL69347.1"/>
    </source>
</evidence>
<evidence type="ECO:0000259" key="3">
    <source>
        <dbReference type="SMART" id="SM00900"/>
    </source>
</evidence>
<name>A0ABZ2Y5T3_9FIRM</name>
<organism evidence="4 5">
    <name type="scientific">Defluviitalea saccharophila</name>
    <dbReference type="NCBI Taxonomy" id="879970"/>
    <lineage>
        <taxon>Bacteria</taxon>
        <taxon>Bacillati</taxon>
        <taxon>Bacillota</taxon>
        <taxon>Clostridia</taxon>
        <taxon>Lachnospirales</taxon>
        <taxon>Defluviitaleaceae</taxon>
        <taxon>Defluviitalea</taxon>
    </lineage>
</organism>
<feature type="compositionally biased region" description="Low complexity" evidence="1">
    <location>
        <begin position="26"/>
        <end position="50"/>
    </location>
</feature>
<keyword evidence="5" id="KW-1185">Reference proteome</keyword>
<gene>
    <name evidence="4" type="ORF">QBE51_11155</name>
</gene>
<feature type="region of interest" description="Disordered" evidence="1">
    <location>
        <begin position="25"/>
        <end position="58"/>
    </location>
</feature>
<proteinExistence type="predicted"/>